<sequence>MPYVALKWCSGFARINEHLETSTTCFSPLSAVCLMRSLFNNPFLVEKIFSGIQRDHCLQTIVKDVRT</sequence>
<evidence type="ECO:0000313" key="1">
    <source>
        <dbReference type="EMBL" id="MBX02030.1"/>
    </source>
</evidence>
<proteinExistence type="predicted"/>
<dbReference type="EMBL" id="GGEC01021546">
    <property type="protein sequence ID" value="MBX02030.1"/>
    <property type="molecule type" value="Transcribed_RNA"/>
</dbReference>
<dbReference type="EMBL" id="GGEC01021544">
    <property type="protein sequence ID" value="MBX02028.1"/>
    <property type="molecule type" value="Transcribed_RNA"/>
</dbReference>
<organism evidence="1">
    <name type="scientific">Rhizophora mucronata</name>
    <name type="common">Asiatic mangrove</name>
    <dbReference type="NCBI Taxonomy" id="61149"/>
    <lineage>
        <taxon>Eukaryota</taxon>
        <taxon>Viridiplantae</taxon>
        <taxon>Streptophyta</taxon>
        <taxon>Embryophyta</taxon>
        <taxon>Tracheophyta</taxon>
        <taxon>Spermatophyta</taxon>
        <taxon>Magnoliopsida</taxon>
        <taxon>eudicotyledons</taxon>
        <taxon>Gunneridae</taxon>
        <taxon>Pentapetalae</taxon>
        <taxon>rosids</taxon>
        <taxon>fabids</taxon>
        <taxon>Malpighiales</taxon>
        <taxon>Rhizophoraceae</taxon>
        <taxon>Rhizophora</taxon>
    </lineage>
</organism>
<accession>A0A2P2K8F2</accession>
<protein>
    <submittedName>
        <fullName evidence="1">Uncharacterized protein</fullName>
    </submittedName>
</protein>
<reference evidence="1" key="1">
    <citation type="submission" date="2018-02" db="EMBL/GenBank/DDBJ databases">
        <title>Rhizophora mucronata_Transcriptome.</title>
        <authorList>
            <person name="Meera S.P."/>
            <person name="Sreeshan A."/>
            <person name="Augustine A."/>
        </authorList>
    </citation>
    <scope>NUCLEOTIDE SEQUENCE</scope>
    <source>
        <tissue evidence="1">Leaf</tissue>
    </source>
</reference>
<name>A0A2P2K8F2_RHIMU</name>
<dbReference type="AlphaFoldDB" id="A0A2P2K8F2"/>